<evidence type="ECO:0000256" key="4">
    <source>
        <dbReference type="ARBA" id="ARBA00022759"/>
    </source>
</evidence>
<evidence type="ECO:0000256" key="1">
    <source>
        <dbReference type="ARBA" id="ARBA00009547"/>
    </source>
</evidence>
<dbReference type="GO" id="GO:0046872">
    <property type="term" value="F:metal ion binding"/>
    <property type="evidence" value="ECO:0007669"/>
    <property type="project" value="UniProtKB-KW"/>
</dbReference>
<keyword evidence="6" id="KW-1015">Disulfide bond</keyword>
<dbReference type="GO" id="GO:0003676">
    <property type="term" value="F:nucleic acid binding"/>
    <property type="evidence" value="ECO:0007669"/>
    <property type="project" value="InterPro"/>
</dbReference>
<keyword evidence="7" id="KW-0325">Glycoprotein</keyword>
<dbReference type="Pfam" id="PF02265">
    <property type="entry name" value="S1-P1_nuclease"/>
    <property type="match status" value="1"/>
</dbReference>
<accession>G0TWH6</accession>
<feature type="signal peptide" evidence="8">
    <location>
        <begin position="1"/>
        <end position="29"/>
    </location>
</feature>
<dbReference type="InterPro" id="IPR003154">
    <property type="entry name" value="S1/P1nuclease"/>
</dbReference>
<keyword evidence="5 9" id="KW-0378">Hydrolase</keyword>
<dbReference type="PANTHER" id="PTHR33146">
    <property type="entry name" value="ENDONUCLEASE 4"/>
    <property type="match status" value="1"/>
</dbReference>
<dbReference type="InterPro" id="IPR008947">
    <property type="entry name" value="PLipase_C/P1_nuclease_dom_sf"/>
</dbReference>
<evidence type="ECO:0000256" key="5">
    <source>
        <dbReference type="ARBA" id="ARBA00022801"/>
    </source>
</evidence>
<dbReference type="EC" id="3.1.-.-" evidence="9"/>
<comment type="similarity">
    <text evidence="1">Belongs to the nuclease type I family.</text>
</comment>
<dbReference type="EMBL" id="HE573022">
    <property type="protein sequence ID" value="CCC48314.1"/>
    <property type="molecule type" value="Genomic_DNA"/>
</dbReference>
<dbReference type="Gene3D" id="1.10.575.10">
    <property type="entry name" value="P1 Nuclease"/>
    <property type="match status" value="1"/>
</dbReference>
<sequence length="316" mass="35189">MTLAARKTTLSLCVALAITVSALPAPAHGWWALGHMLVAEIALRHLKPEVARTVQRYSARLSESGPFPKTPDFVQMSAWADDLKGYGLTEMGGWHYTNKMYVHGNHTTTVNTEKKPNVETALRSHVKALKRSDAPPYVLQFALANVAHFYGDIHQPLHTTAMVSAKHPKGDRGGNDVSVMFRGRKMNLHAVWDSMCDGGEFDPERPLSASSYEKVRDIASDLLSRYNFSEKEKTQTNPSVMVGEGYQLAKTVVYDGVDNNTVLTDEYITKCRDTVQSRVTLAGHRLATQLNDVFSAPGVALESSLIYFLRFFDFFF</sequence>
<dbReference type="SUPFAM" id="SSF48537">
    <property type="entry name" value="Phospholipase C/P1 nuclease"/>
    <property type="match status" value="1"/>
</dbReference>
<evidence type="ECO:0000256" key="6">
    <source>
        <dbReference type="ARBA" id="ARBA00023157"/>
    </source>
</evidence>
<evidence type="ECO:0000256" key="3">
    <source>
        <dbReference type="ARBA" id="ARBA00022723"/>
    </source>
</evidence>
<feature type="chain" id="PRO_5003409838" evidence="8">
    <location>
        <begin position="30"/>
        <end position="316"/>
    </location>
</feature>
<dbReference type="GO" id="GO:0016788">
    <property type="term" value="F:hydrolase activity, acting on ester bonds"/>
    <property type="evidence" value="ECO:0007669"/>
    <property type="project" value="InterPro"/>
</dbReference>
<keyword evidence="4" id="KW-0255">Endonuclease</keyword>
<dbReference type="CDD" id="cd11010">
    <property type="entry name" value="S1-P1_nuclease"/>
    <property type="match status" value="1"/>
</dbReference>
<dbReference type="AlphaFoldDB" id="G0TWH6"/>
<reference evidence="9" key="1">
    <citation type="journal article" date="2012" name="Proc. Natl. Acad. Sci. U.S.A.">
        <title>Antigenic diversity is generated by distinct evolutionary mechanisms in African trypanosome species.</title>
        <authorList>
            <person name="Jackson A.P."/>
            <person name="Berry A."/>
            <person name="Aslett M."/>
            <person name="Allison H.C."/>
            <person name="Burton P."/>
            <person name="Vavrova-Anderson J."/>
            <person name="Brown R."/>
            <person name="Browne H."/>
            <person name="Corton N."/>
            <person name="Hauser H."/>
            <person name="Gamble J."/>
            <person name="Gilderthorp R."/>
            <person name="Marcello L."/>
            <person name="McQuillan J."/>
            <person name="Otto T.D."/>
            <person name="Quail M.A."/>
            <person name="Sanders M.J."/>
            <person name="van Tonder A."/>
            <person name="Ginger M.L."/>
            <person name="Field M.C."/>
            <person name="Barry J.D."/>
            <person name="Hertz-Fowler C."/>
            <person name="Berriman M."/>
        </authorList>
    </citation>
    <scope>NUCLEOTIDE SEQUENCE</scope>
    <source>
        <strain evidence="9">Y486</strain>
    </source>
</reference>
<evidence type="ECO:0000313" key="9">
    <source>
        <dbReference type="EMBL" id="CCC48314.1"/>
    </source>
</evidence>
<protein>
    <submittedName>
        <fullName evidence="9">Putative single strand-specific nuclease</fullName>
        <ecNumber evidence="9">3.1.-.-</ecNumber>
    </submittedName>
</protein>
<proteinExistence type="inferred from homology"/>
<name>G0TWH6_TRYVY</name>
<evidence type="ECO:0000256" key="2">
    <source>
        <dbReference type="ARBA" id="ARBA00022722"/>
    </source>
</evidence>
<dbReference type="GO" id="GO:0004519">
    <property type="term" value="F:endonuclease activity"/>
    <property type="evidence" value="ECO:0007669"/>
    <property type="project" value="UniProtKB-KW"/>
</dbReference>
<dbReference type="PANTHER" id="PTHR33146:SF10">
    <property type="entry name" value="STRAND-SPECIFIC NUCLEASE, PUTATIVE-RELATED"/>
    <property type="match status" value="1"/>
</dbReference>
<keyword evidence="2" id="KW-0540">Nuclease</keyword>
<evidence type="ECO:0000256" key="7">
    <source>
        <dbReference type="ARBA" id="ARBA00023180"/>
    </source>
</evidence>
<dbReference type="GO" id="GO:0006308">
    <property type="term" value="P:DNA catabolic process"/>
    <property type="evidence" value="ECO:0007669"/>
    <property type="project" value="InterPro"/>
</dbReference>
<keyword evidence="8" id="KW-0732">Signal</keyword>
<dbReference type="VEuPathDB" id="TriTrypDB:TvY486_0601050"/>
<keyword evidence="3" id="KW-0479">Metal-binding</keyword>
<organism evidence="9">
    <name type="scientific">Trypanosoma vivax (strain Y486)</name>
    <dbReference type="NCBI Taxonomy" id="1055687"/>
    <lineage>
        <taxon>Eukaryota</taxon>
        <taxon>Discoba</taxon>
        <taxon>Euglenozoa</taxon>
        <taxon>Kinetoplastea</taxon>
        <taxon>Metakinetoplastina</taxon>
        <taxon>Trypanosomatida</taxon>
        <taxon>Trypanosomatidae</taxon>
        <taxon>Trypanosoma</taxon>
        <taxon>Duttonella</taxon>
    </lineage>
</organism>
<evidence type="ECO:0000256" key="8">
    <source>
        <dbReference type="SAM" id="SignalP"/>
    </source>
</evidence>
<gene>
    <name evidence="9" type="ORF">TVY486_0601050</name>
</gene>